<organism evidence="3 4">
    <name type="scientific">Hydrogenispora ethanolica</name>
    <dbReference type="NCBI Taxonomy" id="1082276"/>
    <lineage>
        <taxon>Bacteria</taxon>
        <taxon>Bacillati</taxon>
        <taxon>Bacillota</taxon>
        <taxon>Hydrogenispora</taxon>
    </lineage>
</organism>
<dbReference type="PANTHER" id="PTHR45947">
    <property type="entry name" value="SULFOQUINOVOSYL TRANSFERASE SQD2"/>
    <property type="match status" value="1"/>
</dbReference>
<dbReference type="SUPFAM" id="SSF53756">
    <property type="entry name" value="UDP-Glycosyltransferase/glycogen phosphorylase"/>
    <property type="match status" value="1"/>
</dbReference>
<comment type="caution">
    <text evidence="3">The sequence shown here is derived from an EMBL/GenBank/DDBJ whole genome shotgun (WGS) entry which is preliminary data.</text>
</comment>
<accession>A0A4R1R830</accession>
<gene>
    <name evidence="3" type="ORF">EDC14_103244</name>
</gene>
<feature type="domain" description="Glycosyltransferase subfamily 4-like N-terminal" evidence="2">
    <location>
        <begin position="26"/>
        <end position="194"/>
    </location>
</feature>
<dbReference type="EMBL" id="SLUN01000032">
    <property type="protein sequence ID" value="TCL61811.1"/>
    <property type="molecule type" value="Genomic_DNA"/>
</dbReference>
<dbReference type="Pfam" id="PF00534">
    <property type="entry name" value="Glycos_transf_1"/>
    <property type="match status" value="1"/>
</dbReference>
<reference evidence="3 4" key="1">
    <citation type="submission" date="2019-03" db="EMBL/GenBank/DDBJ databases">
        <title>Genomic Encyclopedia of Type Strains, Phase IV (KMG-IV): sequencing the most valuable type-strain genomes for metagenomic binning, comparative biology and taxonomic classification.</title>
        <authorList>
            <person name="Goeker M."/>
        </authorList>
    </citation>
    <scope>NUCLEOTIDE SEQUENCE [LARGE SCALE GENOMIC DNA]</scope>
    <source>
        <strain evidence="3 4">LX-B</strain>
    </source>
</reference>
<proteinExistence type="predicted"/>
<evidence type="ECO:0000313" key="3">
    <source>
        <dbReference type="EMBL" id="TCL61811.1"/>
    </source>
</evidence>
<dbReference type="GO" id="GO:0016758">
    <property type="term" value="F:hexosyltransferase activity"/>
    <property type="evidence" value="ECO:0007669"/>
    <property type="project" value="TreeGrafter"/>
</dbReference>
<keyword evidence="4" id="KW-1185">Reference proteome</keyword>
<protein>
    <submittedName>
        <fullName evidence="3">Glycosyltransferase involved in cell wall biosynthesis</fullName>
    </submittedName>
</protein>
<evidence type="ECO:0000313" key="4">
    <source>
        <dbReference type="Proteomes" id="UP000295008"/>
    </source>
</evidence>
<dbReference type="PANTHER" id="PTHR45947:SF3">
    <property type="entry name" value="SULFOQUINOVOSYL TRANSFERASE SQD2"/>
    <property type="match status" value="1"/>
</dbReference>
<dbReference type="InterPro" id="IPR001296">
    <property type="entry name" value="Glyco_trans_1"/>
</dbReference>
<evidence type="ECO:0000259" key="2">
    <source>
        <dbReference type="Pfam" id="PF13579"/>
    </source>
</evidence>
<name>A0A4R1R830_HYDET</name>
<dbReference type="InterPro" id="IPR050194">
    <property type="entry name" value="Glycosyltransferase_grp1"/>
</dbReference>
<keyword evidence="3" id="KW-0808">Transferase</keyword>
<dbReference type="Proteomes" id="UP000295008">
    <property type="component" value="Unassembled WGS sequence"/>
</dbReference>
<feature type="domain" description="Glycosyl transferase family 1" evidence="1">
    <location>
        <begin position="204"/>
        <end position="375"/>
    </location>
</feature>
<dbReference type="Gene3D" id="3.40.50.2000">
    <property type="entry name" value="Glycogen Phosphorylase B"/>
    <property type="match status" value="2"/>
</dbReference>
<dbReference type="InterPro" id="IPR028098">
    <property type="entry name" value="Glyco_trans_4-like_N"/>
</dbReference>
<dbReference type="CDD" id="cd03794">
    <property type="entry name" value="GT4_WbuB-like"/>
    <property type="match status" value="1"/>
</dbReference>
<dbReference type="OrthoDB" id="9811902at2"/>
<dbReference type="RefSeq" id="WP_132016175.1">
    <property type="nucleotide sequence ID" value="NZ_SLUN01000032.1"/>
</dbReference>
<dbReference type="Pfam" id="PF13579">
    <property type="entry name" value="Glyco_trans_4_4"/>
    <property type="match status" value="1"/>
</dbReference>
<dbReference type="AlphaFoldDB" id="A0A4R1R830"/>
<evidence type="ECO:0000259" key="1">
    <source>
        <dbReference type="Pfam" id="PF00534"/>
    </source>
</evidence>
<sequence>MGKAELILINHYASIPRWPGPTRNFDFAAELVRLGWNVTLVGCKFNHYLRRYLENPPASENGVRFQWVWSTPYQGNSIQRELNIIGFSLLSLWRGLFVPGGIVLAVTPPLESACTAWLLSRLKGVPFVLDVEDLWPDSLISMGFTNRWVIGWLRGLERFLYRHSDQILVVADQMRQYLLDQGVPGSKISLIPLGANLPAATDNRPAIRAQYGWRDDQVIAVYVGAHGPANALETLIRAAQLLVDEPALQIVLFGDGSDKPRLQQLLQSLKLTNVRLADPVPPGEVPAILGAADIGIASLKDTPTFKTVRPNKIYEYMAAGLPIACCIDGEARQIVEEVGSGIFIRPEDDHGLAAQLRRLACDSELRRSLGANGYRFCREEGDRRKLAATMGAVLEKVLERSSRR</sequence>